<evidence type="ECO:0000256" key="1">
    <source>
        <dbReference type="ARBA" id="ARBA00004370"/>
    </source>
</evidence>
<dbReference type="CDD" id="cd00637">
    <property type="entry name" value="7tm_classA_rhodopsin-like"/>
    <property type="match status" value="1"/>
</dbReference>
<keyword evidence="7" id="KW-1185">Reference proteome</keyword>
<dbReference type="PRINTS" id="PR00237">
    <property type="entry name" value="GPCRRHODOPSN"/>
</dbReference>
<name>A0AAV4HGM7_9GAST</name>
<dbReference type="AlphaFoldDB" id="A0AAV4HGM7"/>
<evidence type="ECO:0000256" key="3">
    <source>
        <dbReference type="ARBA" id="ARBA00022989"/>
    </source>
</evidence>
<evidence type="ECO:0000313" key="7">
    <source>
        <dbReference type="Proteomes" id="UP000762676"/>
    </source>
</evidence>
<comment type="caution">
    <text evidence="6">The sequence shown here is derived from an EMBL/GenBank/DDBJ whole genome shotgun (WGS) entry which is preliminary data.</text>
</comment>
<dbReference type="SUPFAM" id="SSF81321">
    <property type="entry name" value="Family A G protein-coupled receptor-like"/>
    <property type="match status" value="1"/>
</dbReference>
<keyword evidence="2 5" id="KW-0812">Transmembrane</keyword>
<evidence type="ECO:0000313" key="6">
    <source>
        <dbReference type="EMBL" id="GFR96580.1"/>
    </source>
</evidence>
<feature type="transmembrane region" description="Helical" evidence="5">
    <location>
        <begin position="61"/>
        <end position="85"/>
    </location>
</feature>
<protein>
    <recommendedName>
        <fullName evidence="8">G-protein coupled receptors family 1 profile domain-containing protein</fullName>
    </recommendedName>
</protein>
<dbReference type="EMBL" id="BMAT01009005">
    <property type="protein sequence ID" value="GFR96580.1"/>
    <property type="molecule type" value="Genomic_DNA"/>
</dbReference>
<keyword evidence="4 5" id="KW-0472">Membrane</keyword>
<proteinExistence type="predicted"/>
<evidence type="ECO:0000256" key="2">
    <source>
        <dbReference type="ARBA" id="ARBA00022692"/>
    </source>
</evidence>
<sequence>MAAQSLHMEISVTNSTQFVPTPSTFRGCTAIATLNCSDATSLSDVTPRWAYSDAELAYLELGAFLLIDVIGLLGNVFVLSVIVLCRDMRTEANYFIFSLR</sequence>
<evidence type="ECO:0000256" key="4">
    <source>
        <dbReference type="ARBA" id="ARBA00023136"/>
    </source>
</evidence>
<dbReference type="Gene3D" id="1.20.1070.10">
    <property type="entry name" value="Rhodopsin 7-helix transmembrane proteins"/>
    <property type="match status" value="1"/>
</dbReference>
<keyword evidence="3 5" id="KW-1133">Transmembrane helix</keyword>
<dbReference type="Proteomes" id="UP000762676">
    <property type="component" value="Unassembled WGS sequence"/>
</dbReference>
<gene>
    <name evidence="6" type="ORF">ElyMa_004455300</name>
</gene>
<evidence type="ECO:0008006" key="8">
    <source>
        <dbReference type="Google" id="ProtNLM"/>
    </source>
</evidence>
<dbReference type="GO" id="GO:0004930">
    <property type="term" value="F:G protein-coupled receptor activity"/>
    <property type="evidence" value="ECO:0007669"/>
    <property type="project" value="InterPro"/>
</dbReference>
<evidence type="ECO:0000256" key="5">
    <source>
        <dbReference type="SAM" id="Phobius"/>
    </source>
</evidence>
<dbReference type="InterPro" id="IPR000276">
    <property type="entry name" value="GPCR_Rhodpsn"/>
</dbReference>
<organism evidence="6 7">
    <name type="scientific">Elysia marginata</name>
    <dbReference type="NCBI Taxonomy" id="1093978"/>
    <lineage>
        <taxon>Eukaryota</taxon>
        <taxon>Metazoa</taxon>
        <taxon>Spiralia</taxon>
        <taxon>Lophotrochozoa</taxon>
        <taxon>Mollusca</taxon>
        <taxon>Gastropoda</taxon>
        <taxon>Heterobranchia</taxon>
        <taxon>Euthyneura</taxon>
        <taxon>Panpulmonata</taxon>
        <taxon>Sacoglossa</taxon>
        <taxon>Placobranchoidea</taxon>
        <taxon>Plakobranchidae</taxon>
        <taxon>Elysia</taxon>
    </lineage>
</organism>
<dbReference type="GO" id="GO:0016020">
    <property type="term" value="C:membrane"/>
    <property type="evidence" value="ECO:0007669"/>
    <property type="project" value="UniProtKB-SubCell"/>
</dbReference>
<accession>A0AAV4HGM7</accession>
<comment type="subcellular location">
    <subcellularLocation>
        <location evidence="1">Membrane</location>
    </subcellularLocation>
</comment>
<reference evidence="6 7" key="1">
    <citation type="journal article" date="2021" name="Elife">
        <title>Chloroplast acquisition without the gene transfer in kleptoplastic sea slugs, Plakobranchus ocellatus.</title>
        <authorList>
            <person name="Maeda T."/>
            <person name="Takahashi S."/>
            <person name="Yoshida T."/>
            <person name="Shimamura S."/>
            <person name="Takaki Y."/>
            <person name="Nagai Y."/>
            <person name="Toyoda A."/>
            <person name="Suzuki Y."/>
            <person name="Arimoto A."/>
            <person name="Ishii H."/>
            <person name="Satoh N."/>
            <person name="Nishiyama T."/>
            <person name="Hasebe M."/>
            <person name="Maruyama T."/>
            <person name="Minagawa J."/>
            <person name="Obokata J."/>
            <person name="Shigenobu S."/>
        </authorList>
    </citation>
    <scope>NUCLEOTIDE SEQUENCE [LARGE SCALE GENOMIC DNA]</scope>
</reference>